<accession>A0A1Y1U8C6</accession>
<dbReference type="GO" id="GO:0000172">
    <property type="term" value="C:ribonuclease MRP complex"/>
    <property type="evidence" value="ECO:0007669"/>
    <property type="project" value="TreeGrafter"/>
</dbReference>
<dbReference type="AlphaFoldDB" id="A0A1Y1U8C6"/>
<dbReference type="RefSeq" id="XP_021868540.1">
    <property type="nucleotide sequence ID" value="XM_022018667.1"/>
</dbReference>
<dbReference type="STRING" id="4999.A0A1Y1U8C6"/>
<dbReference type="EMBL" id="NBSH01000015">
    <property type="protein sequence ID" value="ORX34262.1"/>
    <property type="molecule type" value="Genomic_DNA"/>
</dbReference>
<protein>
    <submittedName>
        <fullName evidence="4">Rpp14/Pop5 family-domain-containing protein</fullName>
    </submittedName>
</protein>
<comment type="similarity">
    <text evidence="1">Belongs to the eukaryotic/archaeal RNase P protein component 2 family.</text>
</comment>
<dbReference type="Pfam" id="PF01900">
    <property type="entry name" value="RNase_P_Rpp14"/>
    <property type="match status" value="1"/>
</dbReference>
<gene>
    <name evidence="4" type="ORF">BD324DRAFT_653530</name>
</gene>
<keyword evidence="2" id="KW-0819">tRNA processing</keyword>
<evidence type="ECO:0000256" key="3">
    <source>
        <dbReference type="SAM" id="MobiDB-lite"/>
    </source>
</evidence>
<keyword evidence="5" id="KW-1185">Reference proteome</keyword>
<dbReference type="InParanoid" id="A0A1Y1U8C6"/>
<organism evidence="4 5">
    <name type="scientific">Kockovaella imperatae</name>
    <dbReference type="NCBI Taxonomy" id="4999"/>
    <lineage>
        <taxon>Eukaryota</taxon>
        <taxon>Fungi</taxon>
        <taxon>Dikarya</taxon>
        <taxon>Basidiomycota</taxon>
        <taxon>Agaricomycotina</taxon>
        <taxon>Tremellomycetes</taxon>
        <taxon>Tremellales</taxon>
        <taxon>Cuniculitremaceae</taxon>
        <taxon>Kockovaella</taxon>
    </lineage>
</organism>
<dbReference type="SUPFAM" id="SSF160350">
    <property type="entry name" value="Rnp2-like"/>
    <property type="match status" value="1"/>
</dbReference>
<evidence type="ECO:0000313" key="4">
    <source>
        <dbReference type="EMBL" id="ORX34262.1"/>
    </source>
</evidence>
<dbReference type="OrthoDB" id="24745at2759"/>
<comment type="caution">
    <text evidence="4">The sequence shown here is derived from an EMBL/GenBank/DDBJ whole genome shotgun (WGS) entry which is preliminary data.</text>
</comment>
<name>A0A1Y1U8C6_9TREE</name>
<dbReference type="GO" id="GO:0005730">
    <property type="term" value="C:nucleolus"/>
    <property type="evidence" value="ECO:0007669"/>
    <property type="project" value="TreeGrafter"/>
</dbReference>
<dbReference type="GO" id="GO:0033204">
    <property type="term" value="F:ribonuclease P RNA binding"/>
    <property type="evidence" value="ECO:0007669"/>
    <property type="project" value="TreeGrafter"/>
</dbReference>
<evidence type="ECO:0000313" key="5">
    <source>
        <dbReference type="Proteomes" id="UP000193218"/>
    </source>
</evidence>
<dbReference type="PANTHER" id="PTHR15441:SF2">
    <property type="entry name" value="RIBONUCLEASE P_MRP PROTEIN SUBUNIT POP5"/>
    <property type="match status" value="1"/>
</dbReference>
<reference evidence="4 5" key="1">
    <citation type="submission" date="2017-03" db="EMBL/GenBank/DDBJ databases">
        <title>Widespread Adenine N6-methylation of Active Genes in Fungi.</title>
        <authorList>
            <consortium name="DOE Joint Genome Institute"/>
            <person name="Mondo S.J."/>
            <person name="Dannebaum R.O."/>
            <person name="Kuo R.C."/>
            <person name="Louie K.B."/>
            <person name="Bewick A.J."/>
            <person name="Labutti K."/>
            <person name="Haridas S."/>
            <person name="Kuo A."/>
            <person name="Salamov A."/>
            <person name="Ahrendt S.R."/>
            <person name="Lau R."/>
            <person name="Bowen B.P."/>
            <person name="Lipzen A."/>
            <person name="Sullivan W."/>
            <person name="Andreopoulos W.B."/>
            <person name="Clum A."/>
            <person name="Lindquist E."/>
            <person name="Daum C."/>
            <person name="Northen T.R."/>
            <person name="Ramamoorthy G."/>
            <person name="Schmitz R.J."/>
            <person name="Gryganskyi A."/>
            <person name="Culley D."/>
            <person name="Magnuson J."/>
            <person name="James T.Y."/>
            <person name="O'Malley M.A."/>
            <person name="Stajich J.E."/>
            <person name="Spatafora J.W."/>
            <person name="Visel A."/>
            <person name="Grigoriev I.V."/>
        </authorList>
    </citation>
    <scope>NUCLEOTIDE SEQUENCE [LARGE SCALE GENOMIC DNA]</scope>
    <source>
        <strain evidence="4 5">NRRL Y-17943</strain>
    </source>
</reference>
<evidence type="ECO:0000256" key="1">
    <source>
        <dbReference type="ARBA" id="ARBA00010800"/>
    </source>
</evidence>
<evidence type="ECO:0000256" key="2">
    <source>
        <dbReference type="ARBA" id="ARBA00022694"/>
    </source>
</evidence>
<dbReference type="Proteomes" id="UP000193218">
    <property type="component" value="Unassembled WGS sequence"/>
</dbReference>
<dbReference type="InterPro" id="IPR038085">
    <property type="entry name" value="Rnp2-like_sf"/>
</dbReference>
<dbReference type="GO" id="GO:0001682">
    <property type="term" value="P:tRNA 5'-leader removal"/>
    <property type="evidence" value="ECO:0007669"/>
    <property type="project" value="InterPro"/>
</dbReference>
<feature type="compositionally biased region" description="Polar residues" evidence="3">
    <location>
        <begin position="21"/>
        <end position="48"/>
    </location>
</feature>
<dbReference type="PANTHER" id="PTHR15441">
    <property type="entry name" value="RIBONUCLEASE P PROTEIN SUBUNIT P14"/>
    <property type="match status" value="1"/>
</dbReference>
<feature type="region of interest" description="Disordered" evidence="3">
    <location>
        <begin position="21"/>
        <end position="53"/>
    </location>
</feature>
<dbReference type="Gene3D" id="3.30.70.3250">
    <property type="entry name" value="Ribonuclease P, Pop5 subunit"/>
    <property type="match status" value="1"/>
</dbReference>
<proteinExistence type="inferred from homology"/>
<dbReference type="InterPro" id="IPR002759">
    <property type="entry name" value="Pop5/Rpp14/Rnp2-like"/>
</dbReference>
<dbReference type="GeneID" id="33560476"/>
<sequence length="220" mass="24611">MVRFKNRHILVEFLQPSTLSPTFNGSASKPKAQQFSGHSESPQGQLVNEGSDDEDEVNQALLQPSLPFMLPLPSVDGTKPRLHLGDEGGSVIYRAIKGSIQEVYGDEGWGRVASSFKVVYHSPLTTLTMLRIARQHYRLLWSAITFLTSVQGQDVLPRVVAVSGTIKKVQNTAIVYHRRVTARMLAVALEQEAGLVRSERERQLEAAWNNERKMIEMLDD</sequence>
<dbReference type="GO" id="GO:0030681">
    <property type="term" value="C:multimeric ribonuclease P complex"/>
    <property type="evidence" value="ECO:0007669"/>
    <property type="project" value="TreeGrafter"/>
</dbReference>